<reference evidence="2" key="1">
    <citation type="submission" date="2016-02" db="EMBL/GenBank/DDBJ databases">
        <authorList>
            <person name="liu f."/>
        </authorList>
    </citation>
    <scope>NUCLEOTIDE SEQUENCE [LARGE SCALE GENOMIC DNA]</scope>
</reference>
<feature type="non-terminal residue" evidence="1">
    <location>
        <position position="25"/>
    </location>
</feature>
<accession>A0A171DH80</accession>
<sequence>MDKAKLDNSFREDLSSQLLAKTLIN</sequence>
<dbReference type="EMBL" id="FITM01000132">
    <property type="protein sequence ID" value="SAY39136.1"/>
    <property type="molecule type" value="Genomic_DNA"/>
</dbReference>
<evidence type="ECO:0000313" key="2">
    <source>
        <dbReference type="Proteomes" id="UP000182631"/>
    </source>
</evidence>
<dbReference type="AlphaFoldDB" id="A0A171DH80"/>
<proteinExistence type="predicted"/>
<gene>
    <name evidence="1" type="ORF">FLM9_1200</name>
</gene>
<organism evidence="1 2">
    <name type="scientific">Candidatus Synechococcus spongiarum</name>
    <dbReference type="NCBI Taxonomy" id="431041"/>
    <lineage>
        <taxon>Bacteria</taxon>
        <taxon>Bacillati</taxon>
        <taxon>Cyanobacteriota</taxon>
        <taxon>Cyanophyceae</taxon>
        <taxon>Synechococcales</taxon>
        <taxon>Synechococcaceae</taxon>
        <taxon>Synechococcus</taxon>
    </lineage>
</organism>
<dbReference type="Proteomes" id="UP000182631">
    <property type="component" value="Unassembled WGS sequence"/>
</dbReference>
<name>A0A171DH80_9SYNE</name>
<keyword evidence="2" id="KW-1185">Reference proteome</keyword>
<protein>
    <submittedName>
        <fullName evidence="1">Uncharacterized protein</fullName>
    </submittedName>
</protein>
<evidence type="ECO:0000313" key="1">
    <source>
        <dbReference type="EMBL" id="SAY39136.1"/>
    </source>
</evidence>